<dbReference type="Proteomes" id="UP000540506">
    <property type="component" value="Unassembled WGS sequence"/>
</dbReference>
<dbReference type="InterPro" id="IPR017853">
    <property type="entry name" value="GH"/>
</dbReference>
<dbReference type="Pfam" id="PF22612">
    <property type="entry name" value="GH113"/>
    <property type="match status" value="1"/>
</dbReference>
<dbReference type="InterPro" id="IPR055151">
    <property type="entry name" value="GH113"/>
</dbReference>
<dbReference type="SUPFAM" id="SSF51445">
    <property type="entry name" value="(Trans)glycosidases"/>
    <property type="match status" value="1"/>
</dbReference>
<dbReference type="RefSeq" id="WP_184935716.1">
    <property type="nucleotide sequence ID" value="NZ_JACHJV010000001.1"/>
</dbReference>
<name>A0A7W7VV88_KITKI</name>
<organism evidence="2 3">
    <name type="scientific">Kitasatospora kifunensis</name>
    <name type="common">Streptomyces kifunensis</name>
    <dbReference type="NCBI Taxonomy" id="58351"/>
    <lineage>
        <taxon>Bacteria</taxon>
        <taxon>Bacillati</taxon>
        <taxon>Actinomycetota</taxon>
        <taxon>Actinomycetes</taxon>
        <taxon>Kitasatosporales</taxon>
        <taxon>Streptomycetaceae</taxon>
        <taxon>Kitasatospora</taxon>
    </lineage>
</organism>
<dbReference type="AlphaFoldDB" id="A0A7W7VV88"/>
<dbReference type="Gene3D" id="3.20.20.80">
    <property type="entry name" value="Glycosidases"/>
    <property type="match status" value="1"/>
</dbReference>
<reference evidence="2 3" key="1">
    <citation type="submission" date="2020-08" db="EMBL/GenBank/DDBJ databases">
        <title>Sequencing the genomes of 1000 actinobacteria strains.</title>
        <authorList>
            <person name="Klenk H.-P."/>
        </authorList>
    </citation>
    <scope>NUCLEOTIDE SEQUENCE [LARGE SCALE GENOMIC DNA]</scope>
    <source>
        <strain evidence="2 3">DSM 41654</strain>
    </source>
</reference>
<feature type="region of interest" description="Disordered" evidence="1">
    <location>
        <begin position="39"/>
        <end position="74"/>
    </location>
</feature>
<keyword evidence="3" id="KW-1185">Reference proteome</keyword>
<evidence type="ECO:0000313" key="3">
    <source>
        <dbReference type="Proteomes" id="UP000540506"/>
    </source>
</evidence>
<dbReference type="CDD" id="cd19608">
    <property type="entry name" value="GH113_mannanase-like"/>
    <property type="match status" value="1"/>
</dbReference>
<evidence type="ECO:0000313" key="2">
    <source>
        <dbReference type="EMBL" id="MBB4923638.1"/>
    </source>
</evidence>
<comment type="caution">
    <text evidence="2">The sequence shown here is derived from an EMBL/GenBank/DDBJ whole genome shotgun (WGS) entry which is preliminary data.</text>
</comment>
<sequence>MKRYIVFVLPIAVVAATVTVPLLYGNRPINFDRVRATAPAARPVSGPTTTAQPTGTGQPTAPASAQPVDQGPKVAHPWQAGGPEWGIQVYWLDDPADADDYVQGKADRIVKYVVGLNANSLAITFPFYTAGLNANSVTAHPTTPSPDRLAILVDTARRAGLKVTVRPTLDETSLTDAAGDWRGTIAPTDRAAWFASYESFLQPYLKSAQKHGAAVFTIGTEFNSLEGDPHWQGVIDDAKQYFHGDVGYDANWDNFAKGDIAVPAESQGVDAYFPAKSATDDSPVSTLVSSWNTWLDKKGKGPLPAVTLSEVGIPAQQGAFSKPGDFYTKRPLNETVQAQWFTAVCQVAAQRQLNGLYYWSLYFGTDPTLPVDDNTPRMDFAGRPQSEAAIRQCFAGTYQVPPVG</sequence>
<feature type="compositionally biased region" description="Low complexity" evidence="1">
    <location>
        <begin position="39"/>
        <end position="65"/>
    </location>
</feature>
<protein>
    <submittedName>
        <fullName evidence="2">Uncharacterized protein</fullName>
    </submittedName>
</protein>
<dbReference type="EMBL" id="JACHJV010000001">
    <property type="protein sequence ID" value="MBB4923638.1"/>
    <property type="molecule type" value="Genomic_DNA"/>
</dbReference>
<accession>A0A7W7VV88</accession>
<evidence type="ECO:0000256" key="1">
    <source>
        <dbReference type="SAM" id="MobiDB-lite"/>
    </source>
</evidence>
<gene>
    <name evidence="2" type="ORF">FHR34_002631</name>
</gene>
<proteinExistence type="predicted"/>